<proteinExistence type="predicted"/>
<sequence length="107" mass="11810">MESVKSSSAAPCWRSPPAGWLKFNICGVELEDKAGCGGVLRDMEGWLEQYSLVLRPSSLHSVFAETETAMLTVGNVVFSLADRNGNCMAFSLAMAVVNRMQMFKAWW</sequence>
<evidence type="ECO:0000313" key="1">
    <source>
        <dbReference type="EMBL" id="KAH1063110.1"/>
    </source>
</evidence>
<keyword evidence="2" id="KW-1185">Reference proteome</keyword>
<organism evidence="1 2">
    <name type="scientific">Gossypium stocksii</name>
    <dbReference type="NCBI Taxonomy" id="47602"/>
    <lineage>
        <taxon>Eukaryota</taxon>
        <taxon>Viridiplantae</taxon>
        <taxon>Streptophyta</taxon>
        <taxon>Embryophyta</taxon>
        <taxon>Tracheophyta</taxon>
        <taxon>Spermatophyta</taxon>
        <taxon>Magnoliopsida</taxon>
        <taxon>eudicotyledons</taxon>
        <taxon>Gunneridae</taxon>
        <taxon>Pentapetalae</taxon>
        <taxon>rosids</taxon>
        <taxon>malvids</taxon>
        <taxon>Malvales</taxon>
        <taxon>Malvaceae</taxon>
        <taxon>Malvoideae</taxon>
        <taxon>Gossypium</taxon>
    </lineage>
</organism>
<dbReference type="Proteomes" id="UP000828251">
    <property type="component" value="Unassembled WGS sequence"/>
</dbReference>
<dbReference type="OrthoDB" id="10466744at2759"/>
<dbReference type="EMBL" id="JAIQCV010000009">
    <property type="protein sequence ID" value="KAH1063110.1"/>
    <property type="molecule type" value="Genomic_DNA"/>
</dbReference>
<dbReference type="AlphaFoldDB" id="A0A9D3UVQ8"/>
<gene>
    <name evidence="1" type="ORF">J1N35_028097</name>
</gene>
<comment type="caution">
    <text evidence="1">The sequence shown here is derived from an EMBL/GenBank/DDBJ whole genome shotgun (WGS) entry which is preliminary data.</text>
</comment>
<accession>A0A9D3UVQ8</accession>
<evidence type="ECO:0000313" key="2">
    <source>
        <dbReference type="Proteomes" id="UP000828251"/>
    </source>
</evidence>
<name>A0A9D3UVQ8_9ROSI</name>
<protein>
    <submittedName>
        <fullName evidence="1">Uncharacterized protein</fullName>
    </submittedName>
</protein>
<reference evidence="1 2" key="1">
    <citation type="journal article" date="2021" name="Plant Biotechnol. J.">
        <title>Multi-omics assisted identification of the key and species-specific regulatory components of drought-tolerant mechanisms in Gossypium stocksii.</title>
        <authorList>
            <person name="Yu D."/>
            <person name="Ke L."/>
            <person name="Zhang D."/>
            <person name="Wu Y."/>
            <person name="Sun Y."/>
            <person name="Mei J."/>
            <person name="Sun J."/>
            <person name="Sun Y."/>
        </authorList>
    </citation>
    <scope>NUCLEOTIDE SEQUENCE [LARGE SCALE GENOMIC DNA]</scope>
    <source>
        <strain evidence="2">cv. E1</strain>
        <tissue evidence="1">Leaf</tissue>
    </source>
</reference>